<feature type="domain" description="Bromo" evidence="4">
    <location>
        <begin position="35"/>
        <end position="107"/>
    </location>
</feature>
<dbReference type="PROSITE" id="PS50014">
    <property type="entry name" value="BROMODOMAIN_2"/>
    <property type="match status" value="1"/>
</dbReference>
<dbReference type="PANTHER" id="PTHR22880">
    <property type="entry name" value="FALZ-RELATED BROMODOMAIN-CONTAINING PROTEINS"/>
    <property type="match status" value="1"/>
</dbReference>
<dbReference type="GO" id="GO:0006338">
    <property type="term" value="P:chromatin remodeling"/>
    <property type="evidence" value="ECO:0007669"/>
    <property type="project" value="TreeGrafter"/>
</dbReference>
<feature type="compositionally biased region" description="Acidic residues" evidence="3">
    <location>
        <begin position="352"/>
        <end position="431"/>
    </location>
</feature>
<keyword evidence="1 2" id="KW-0103">Bromodomain</keyword>
<feature type="compositionally biased region" description="Basic and acidic residues" evidence="3">
    <location>
        <begin position="126"/>
        <end position="137"/>
    </location>
</feature>
<evidence type="ECO:0000259" key="4">
    <source>
        <dbReference type="PROSITE" id="PS50014"/>
    </source>
</evidence>
<dbReference type="InterPro" id="IPR018359">
    <property type="entry name" value="Bromodomain_CS"/>
</dbReference>
<organism evidence="5 6">
    <name type="scientific">Drosophila rubida</name>
    <dbReference type="NCBI Taxonomy" id="30044"/>
    <lineage>
        <taxon>Eukaryota</taxon>
        <taxon>Metazoa</taxon>
        <taxon>Ecdysozoa</taxon>
        <taxon>Arthropoda</taxon>
        <taxon>Hexapoda</taxon>
        <taxon>Insecta</taxon>
        <taxon>Pterygota</taxon>
        <taxon>Neoptera</taxon>
        <taxon>Endopterygota</taxon>
        <taxon>Diptera</taxon>
        <taxon>Brachycera</taxon>
        <taxon>Muscomorpha</taxon>
        <taxon>Ephydroidea</taxon>
        <taxon>Drosophilidae</taxon>
        <taxon>Drosophila</taxon>
    </lineage>
</organism>
<dbReference type="SUPFAM" id="SSF47370">
    <property type="entry name" value="Bromodomain"/>
    <property type="match status" value="1"/>
</dbReference>
<keyword evidence="6" id="KW-1185">Reference proteome</keyword>
<dbReference type="PROSITE" id="PS00633">
    <property type="entry name" value="BROMODOMAIN_1"/>
    <property type="match status" value="1"/>
</dbReference>
<evidence type="ECO:0000313" key="6">
    <source>
        <dbReference type="Proteomes" id="UP001200034"/>
    </source>
</evidence>
<dbReference type="InterPro" id="IPR001487">
    <property type="entry name" value="Bromodomain"/>
</dbReference>
<dbReference type="SMART" id="SM00297">
    <property type="entry name" value="BROMO"/>
    <property type="match status" value="1"/>
</dbReference>
<evidence type="ECO:0000256" key="3">
    <source>
        <dbReference type="SAM" id="MobiDB-lite"/>
    </source>
</evidence>
<dbReference type="Gene3D" id="1.20.920.10">
    <property type="entry name" value="Bromodomain-like"/>
    <property type="match status" value="1"/>
</dbReference>
<accession>A0AAD4K386</accession>
<sequence>PPSRVQPVVMPLLGQVGQYTNKLHYLRKYLLDELITKKFAMDFMEPVDAEALQVPNYYHVITRPMDVGTIIKRVHNRYYHRVDDLISDFRLVISNCFTFNQPGDVVYRNCQKLEKFFHRVLNKMPRGEEKPSTKDPRGSGSEKNSEAVQRQCRELLRKLQISISNEDDKSIHKYFNSKLEVLTQRVDKNEVRTVEEFRFEVNNIFQEFDAQVRTLFDFYHRVSENESQPQYDRCRNVQDQSNVNNQQRVHPCIDNNDISELLCTLKTAEVGVEQCQKAYSREREQRARELIHAFYLIANRVKQKLRNDNTGVYSDENGGDPLVEEHTYNPYGEGNALKTKASKRAREHLEGGEEAEDEGGEDVEEESGEEGEEEDDDDDDEVEDDDDDDDEEDGDEDGEEDVEEDGEEDGVEEGVEDGEEGEGEDEDGDDE</sequence>
<dbReference type="Proteomes" id="UP001200034">
    <property type="component" value="Unassembled WGS sequence"/>
</dbReference>
<dbReference type="PRINTS" id="PR00503">
    <property type="entry name" value="BROMODOMAIN"/>
</dbReference>
<dbReference type="AlphaFoldDB" id="A0AAD4K386"/>
<feature type="region of interest" description="Disordered" evidence="3">
    <location>
        <begin position="309"/>
        <end position="431"/>
    </location>
</feature>
<evidence type="ECO:0000313" key="5">
    <source>
        <dbReference type="EMBL" id="KAH8372195.1"/>
    </source>
</evidence>
<evidence type="ECO:0000256" key="2">
    <source>
        <dbReference type="PROSITE-ProRule" id="PRU00035"/>
    </source>
</evidence>
<reference evidence="5" key="1">
    <citation type="journal article" date="2021" name="Mol. Ecol. Resour.">
        <title>Phylogenomic analyses of the genus Drosophila reveals genomic signals of climate adaptation.</title>
        <authorList>
            <person name="Li F."/>
            <person name="Rane R.V."/>
            <person name="Luria V."/>
            <person name="Xiong Z."/>
            <person name="Chen J."/>
            <person name="Li Z."/>
            <person name="Catullo R.A."/>
            <person name="Griffin P.C."/>
            <person name="Schiffer M."/>
            <person name="Pearce S."/>
            <person name="Lee S.F."/>
            <person name="McElroy K."/>
            <person name="Stocker A."/>
            <person name="Shirriffs J."/>
            <person name="Cockerell F."/>
            <person name="Coppin C."/>
            <person name="Sgro C.M."/>
            <person name="Karger A."/>
            <person name="Cain J.W."/>
            <person name="Weber J.A."/>
            <person name="Santpere G."/>
            <person name="Kirschner M.W."/>
            <person name="Hoffmann A.A."/>
            <person name="Oakeshott J.G."/>
            <person name="Zhang G."/>
        </authorList>
    </citation>
    <scope>NUCLEOTIDE SEQUENCE</scope>
    <source>
        <strain evidence="5">BGI-SZ-2011g</strain>
    </source>
</reference>
<dbReference type="PANTHER" id="PTHR22880:SF225">
    <property type="entry name" value="BROMODOMAIN-CONTAINING PROTEIN BET-1-RELATED"/>
    <property type="match status" value="1"/>
</dbReference>
<dbReference type="Pfam" id="PF00439">
    <property type="entry name" value="Bromodomain"/>
    <property type="match status" value="1"/>
</dbReference>
<gene>
    <name evidence="5" type="ORF">KR093_010567</name>
</gene>
<dbReference type="InterPro" id="IPR036427">
    <property type="entry name" value="Bromodomain-like_sf"/>
</dbReference>
<comment type="caution">
    <text evidence="5">The sequence shown here is derived from an EMBL/GenBank/DDBJ whole genome shotgun (WGS) entry which is preliminary data.</text>
</comment>
<feature type="non-terminal residue" evidence="5">
    <location>
        <position position="431"/>
    </location>
</feature>
<dbReference type="InterPro" id="IPR050935">
    <property type="entry name" value="Bromo_chromatin_reader"/>
</dbReference>
<evidence type="ECO:0000256" key="1">
    <source>
        <dbReference type="ARBA" id="ARBA00023117"/>
    </source>
</evidence>
<feature type="region of interest" description="Disordered" evidence="3">
    <location>
        <begin position="126"/>
        <end position="147"/>
    </location>
</feature>
<proteinExistence type="predicted"/>
<dbReference type="GO" id="GO:0000785">
    <property type="term" value="C:chromatin"/>
    <property type="evidence" value="ECO:0007669"/>
    <property type="project" value="TreeGrafter"/>
</dbReference>
<dbReference type="GO" id="GO:0005634">
    <property type="term" value="C:nucleus"/>
    <property type="evidence" value="ECO:0007669"/>
    <property type="project" value="TreeGrafter"/>
</dbReference>
<name>A0AAD4K386_9MUSC</name>
<dbReference type="EMBL" id="JAJJHW010002585">
    <property type="protein sequence ID" value="KAH8372195.1"/>
    <property type="molecule type" value="Genomic_DNA"/>
</dbReference>
<feature type="non-terminal residue" evidence="5">
    <location>
        <position position="1"/>
    </location>
</feature>
<protein>
    <recommendedName>
        <fullName evidence="4">Bromo domain-containing protein</fullName>
    </recommendedName>
</protein>
<dbReference type="GO" id="GO:0006355">
    <property type="term" value="P:regulation of DNA-templated transcription"/>
    <property type="evidence" value="ECO:0007669"/>
    <property type="project" value="TreeGrafter"/>
</dbReference>